<comment type="subcellular location">
    <subcellularLocation>
        <location evidence="1 7">Endoplasmic reticulum membrane</location>
        <topology evidence="1 7">Multi-pass membrane protein</topology>
    </subcellularLocation>
</comment>
<dbReference type="PANTHER" id="PTHR11009">
    <property type="entry name" value="DER1-LIKE PROTEIN, DERLIN"/>
    <property type="match status" value="1"/>
</dbReference>
<comment type="function">
    <text evidence="7">May be involved in the degradation of misfolded endoplasmic reticulum (ER) luminal proteins.</text>
</comment>
<evidence type="ECO:0000256" key="1">
    <source>
        <dbReference type="ARBA" id="ARBA00004477"/>
    </source>
</evidence>
<keyword evidence="4 7" id="KW-0256">Endoplasmic reticulum</keyword>
<dbReference type="InterPro" id="IPR035952">
    <property type="entry name" value="Rhomboid-like_sf"/>
</dbReference>
<protein>
    <recommendedName>
        <fullName evidence="7">Derlin</fullName>
    </recommendedName>
</protein>
<feature type="compositionally biased region" description="Polar residues" evidence="8">
    <location>
        <begin position="258"/>
        <end position="269"/>
    </location>
</feature>
<dbReference type="STRING" id="39966.A0A369J719"/>
<dbReference type="SUPFAM" id="SSF144091">
    <property type="entry name" value="Rhomboid-like"/>
    <property type="match status" value="1"/>
</dbReference>
<feature type="transmembrane region" description="Helical" evidence="7">
    <location>
        <begin position="96"/>
        <end position="117"/>
    </location>
</feature>
<keyword evidence="5 7" id="KW-1133">Transmembrane helix</keyword>
<dbReference type="InParanoid" id="A0A369J719"/>
<feature type="transmembrane region" description="Helical" evidence="7">
    <location>
        <begin position="14"/>
        <end position="34"/>
    </location>
</feature>
<dbReference type="AlphaFoldDB" id="A0A369J719"/>
<dbReference type="Pfam" id="PF04511">
    <property type="entry name" value="DER1"/>
    <property type="match status" value="1"/>
</dbReference>
<organism evidence="9 10">
    <name type="scientific">Hypsizygus marmoreus</name>
    <name type="common">White beech mushroom</name>
    <name type="synonym">Agaricus marmoreus</name>
    <dbReference type="NCBI Taxonomy" id="39966"/>
    <lineage>
        <taxon>Eukaryota</taxon>
        <taxon>Fungi</taxon>
        <taxon>Dikarya</taxon>
        <taxon>Basidiomycota</taxon>
        <taxon>Agaricomycotina</taxon>
        <taxon>Agaricomycetes</taxon>
        <taxon>Agaricomycetidae</taxon>
        <taxon>Agaricales</taxon>
        <taxon>Tricholomatineae</taxon>
        <taxon>Lyophyllaceae</taxon>
        <taxon>Hypsizygus</taxon>
    </lineage>
</organism>
<accession>A0A369J719</accession>
<evidence type="ECO:0000256" key="3">
    <source>
        <dbReference type="ARBA" id="ARBA00022692"/>
    </source>
</evidence>
<comment type="similarity">
    <text evidence="2 7">Belongs to the derlin family.</text>
</comment>
<evidence type="ECO:0000256" key="2">
    <source>
        <dbReference type="ARBA" id="ARBA00008917"/>
    </source>
</evidence>
<comment type="caution">
    <text evidence="9">The sequence shown here is derived from an EMBL/GenBank/DDBJ whole genome shotgun (WGS) entry which is preliminary data.</text>
</comment>
<dbReference type="GO" id="GO:0006950">
    <property type="term" value="P:response to stress"/>
    <property type="evidence" value="ECO:0007669"/>
    <property type="project" value="UniProtKB-ARBA"/>
</dbReference>
<reference evidence="9" key="1">
    <citation type="submission" date="2018-04" db="EMBL/GenBank/DDBJ databases">
        <title>Whole genome sequencing of Hypsizygus marmoreus.</title>
        <authorList>
            <person name="Choi I.-G."/>
            <person name="Min B."/>
            <person name="Kim J.-G."/>
            <person name="Kim S."/>
            <person name="Oh Y.-L."/>
            <person name="Kong W.-S."/>
            <person name="Park H."/>
            <person name="Jeong J."/>
            <person name="Song E.-S."/>
        </authorList>
    </citation>
    <scope>NUCLEOTIDE SEQUENCE [LARGE SCALE GENOMIC DNA]</scope>
    <source>
        <strain evidence="9">51987-8</strain>
    </source>
</reference>
<proteinExistence type="inferred from homology"/>
<evidence type="ECO:0000313" key="10">
    <source>
        <dbReference type="Proteomes" id="UP000076154"/>
    </source>
</evidence>
<keyword evidence="6 7" id="KW-0472">Membrane</keyword>
<evidence type="ECO:0000313" key="9">
    <source>
        <dbReference type="EMBL" id="RDB14656.1"/>
    </source>
</evidence>
<gene>
    <name evidence="9" type="primary">Derl2_0</name>
    <name evidence="9" type="ORF">Hypma_016498</name>
</gene>
<feature type="transmembrane region" description="Helical" evidence="7">
    <location>
        <begin position="55"/>
        <end position="76"/>
    </location>
</feature>
<keyword evidence="10" id="KW-1185">Reference proteome</keyword>
<evidence type="ECO:0000256" key="5">
    <source>
        <dbReference type="ARBA" id="ARBA00022989"/>
    </source>
</evidence>
<feature type="transmembrane region" description="Helical" evidence="7">
    <location>
        <begin position="163"/>
        <end position="184"/>
    </location>
</feature>
<feature type="region of interest" description="Disordered" evidence="8">
    <location>
        <begin position="243"/>
        <end position="269"/>
    </location>
</feature>
<evidence type="ECO:0000256" key="7">
    <source>
        <dbReference type="RuleBase" id="RU363059"/>
    </source>
</evidence>
<dbReference type="Proteomes" id="UP000076154">
    <property type="component" value="Unassembled WGS sequence"/>
</dbReference>
<evidence type="ECO:0000256" key="4">
    <source>
        <dbReference type="ARBA" id="ARBA00022824"/>
    </source>
</evidence>
<dbReference type="EMBL" id="LUEZ02000096">
    <property type="protein sequence ID" value="RDB14656.1"/>
    <property type="molecule type" value="Genomic_DNA"/>
</dbReference>
<name>A0A369J719_HYPMA</name>
<dbReference type="OrthoDB" id="1716531at2759"/>
<dbReference type="GO" id="GO:0005789">
    <property type="term" value="C:endoplasmic reticulum membrane"/>
    <property type="evidence" value="ECO:0007669"/>
    <property type="project" value="UniProtKB-SubCell"/>
</dbReference>
<evidence type="ECO:0000256" key="6">
    <source>
        <dbReference type="ARBA" id="ARBA00023136"/>
    </source>
</evidence>
<sequence>MDSFVAELRKIPPVTRFLCASSLGITIPVLMNMVSPYKTLYVRDLVFKKLEIWRLFTSFFLGSGGINYIFELVMLYRTTDQLESGPYAQRSADLAYQLLFASASIIALTTPLSAFIFTRPLLLCLTYLSSALAPLGAQTSLMGLITFPVAYLPYMMIGMDLLMAGPGAAAQAVAGAVVGHFWWWGIWGGGPGAQGVLAPYGRAPTWMRTLVGEGALPPPPPGAAVGGAGVAGGVHVIPPRRTVDVARSSGRGSGSSGYNWGNGQTLGSS</sequence>
<evidence type="ECO:0000256" key="8">
    <source>
        <dbReference type="SAM" id="MobiDB-lite"/>
    </source>
</evidence>
<keyword evidence="3 7" id="KW-0812">Transmembrane</keyword>
<dbReference type="InterPro" id="IPR007599">
    <property type="entry name" value="DER1"/>
</dbReference>
<feature type="transmembrane region" description="Helical" evidence="7">
    <location>
        <begin position="124"/>
        <end position="151"/>
    </location>
</feature>